<dbReference type="SUPFAM" id="SSF51735">
    <property type="entry name" value="NAD(P)-binding Rossmann-fold domains"/>
    <property type="match status" value="1"/>
</dbReference>
<evidence type="ECO:0008006" key="4">
    <source>
        <dbReference type="Google" id="ProtNLM"/>
    </source>
</evidence>
<evidence type="ECO:0000256" key="1">
    <source>
        <dbReference type="ARBA" id="ARBA00023002"/>
    </source>
</evidence>
<dbReference type="PANTHER" id="PTHR43157">
    <property type="entry name" value="PHOSPHATIDYLINOSITOL-GLYCAN BIOSYNTHESIS CLASS F PROTEIN-RELATED"/>
    <property type="match status" value="1"/>
</dbReference>
<evidence type="ECO:0000313" key="2">
    <source>
        <dbReference type="EMBL" id="KIP04211.1"/>
    </source>
</evidence>
<dbReference type="InterPro" id="IPR036291">
    <property type="entry name" value="NAD(P)-bd_dom_sf"/>
</dbReference>
<dbReference type="Proteomes" id="UP000053257">
    <property type="component" value="Unassembled WGS sequence"/>
</dbReference>
<organism evidence="2 3">
    <name type="scientific">Phlebiopsis gigantea (strain 11061_1 CR5-6)</name>
    <name type="common">White-rot fungus</name>
    <name type="synonym">Peniophora gigantea</name>
    <dbReference type="NCBI Taxonomy" id="745531"/>
    <lineage>
        <taxon>Eukaryota</taxon>
        <taxon>Fungi</taxon>
        <taxon>Dikarya</taxon>
        <taxon>Basidiomycota</taxon>
        <taxon>Agaricomycotina</taxon>
        <taxon>Agaricomycetes</taxon>
        <taxon>Polyporales</taxon>
        <taxon>Phanerochaetaceae</taxon>
        <taxon>Phlebiopsis</taxon>
    </lineage>
</organism>
<dbReference type="InterPro" id="IPR002347">
    <property type="entry name" value="SDR_fam"/>
</dbReference>
<proteinExistence type="predicted"/>
<keyword evidence="1" id="KW-0560">Oxidoreductase</keyword>
<dbReference type="STRING" id="745531.A0A0C3RTT4"/>
<dbReference type="Pfam" id="PF00106">
    <property type="entry name" value="adh_short"/>
    <property type="match status" value="1"/>
</dbReference>
<dbReference type="PANTHER" id="PTHR43157:SF31">
    <property type="entry name" value="PHOSPHATIDYLINOSITOL-GLYCAN BIOSYNTHESIS CLASS F PROTEIN"/>
    <property type="match status" value="1"/>
</dbReference>
<dbReference type="GO" id="GO:0016491">
    <property type="term" value="F:oxidoreductase activity"/>
    <property type="evidence" value="ECO:0007669"/>
    <property type="project" value="UniProtKB-KW"/>
</dbReference>
<evidence type="ECO:0000313" key="3">
    <source>
        <dbReference type="Proteomes" id="UP000053257"/>
    </source>
</evidence>
<gene>
    <name evidence="2" type="ORF">PHLGIDRAFT_129658</name>
</gene>
<protein>
    <recommendedName>
        <fullName evidence="4">Ketoreductase (KR) domain-containing protein</fullName>
    </recommendedName>
</protein>
<dbReference type="PRINTS" id="PR00081">
    <property type="entry name" value="GDHRDH"/>
</dbReference>
<sequence>MAKGIGSWLFCEQKSKLPPALHADLSGRTVVVLGANTGIGFETTQHLARMSPGRLIIGCRSETKGRDAAAKIQAKTGVKPELRLVDLGTFASVKAFSDGLKNVPIDILVINAGVMQMSYQTTANGWEENLQINHLSAALVAFLLLPNMVKAAEDHHNLSRVVFVGTGLHYMVDLKDVQSSPRIIEALSDRQYSESKPSVMANRYSITKLINLLFVRALAEHLPYNLPVLPIVVSPGYCVSDLRRHSSVGERVGLKVLDLIVGRTAEEGSRMLVFAAVGPDGKDGGHARAMRGGYLATLEIREPSDFVVSKEGHDAQEKIWVETIGVLRQVIPEVGEIVGTYMDK</sequence>
<reference evidence="2 3" key="1">
    <citation type="journal article" date="2014" name="PLoS Genet.">
        <title>Analysis of the Phlebiopsis gigantea genome, transcriptome and secretome provides insight into its pioneer colonization strategies of wood.</title>
        <authorList>
            <person name="Hori C."/>
            <person name="Ishida T."/>
            <person name="Igarashi K."/>
            <person name="Samejima M."/>
            <person name="Suzuki H."/>
            <person name="Master E."/>
            <person name="Ferreira P."/>
            <person name="Ruiz-Duenas F.J."/>
            <person name="Held B."/>
            <person name="Canessa P."/>
            <person name="Larrondo L.F."/>
            <person name="Schmoll M."/>
            <person name="Druzhinina I.S."/>
            <person name="Kubicek C.P."/>
            <person name="Gaskell J.A."/>
            <person name="Kersten P."/>
            <person name="St John F."/>
            <person name="Glasner J."/>
            <person name="Sabat G."/>
            <person name="Splinter BonDurant S."/>
            <person name="Syed K."/>
            <person name="Yadav J."/>
            <person name="Mgbeahuruike A.C."/>
            <person name="Kovalchuk A."/>
            <person name="Asiegbu F.O."/>
            <person name="Lackner G."/>
            <person name="Hoffmeister D."/>
            <person name="Rencoret J."/>
            <person name="Gutierrez A."/>
            <person name="Sun H."/>
            <person name="Lindquist E."/>
            <person name="Barry K."/>
            <person name="Riley R."/>
            <person name="Grigoriev I.V."/>
            <person name="Henrissat B."/>
            <person name="Kues U."/>
            <person name="Berka R.M."/>
            <person name="Martinez A.T."/>
            <person name="Covert S.F."/>
            <person name="Blanchette R.A."/>
            <person name="Cullen D."/>
        </authorList>
    </citation>
    <scope>NUCLEOTIDE SEQUENCE [LARGE SCALE GENOMIC DNA]</scope>
    <source>
        <strain evidence="2 3">11061_1 CR5-6</strain>
    </source>
</reference>
<name>A0A0C3RTT4_PHLG1</name>
<accession>A0A0C3RTT4</accession>
<keyword evidence="3" id="KW-1185">Reference proteome</keyword>
<dbReference type="HOGENOM" id="CLU_010194_44_4_1"/>
<dbReference type="AlphaFoldDB" id="A0A0C3RTT4"/>
<dbReference type="OrthoDB" id="542013at2759"/>
<dbReference type="Gene3D" id="3.40.50.720">
    <property type="entry name" value="NAD(P)-binding Rossmann-like Domain"/>
    <property type="match status" value="1"/>
</dbReference>
<dbReference type="EMBL" id="KN840582">
    <property type="protein sequence ID" value="KIP04211.1"/>
    <property type="molecule type" value="Genomic_DNA"/>
</dbReference>